<dbReference type="KEGG" id="plw:D5F53_09835"/>
<accession>A0A385TJA0</accession>
<gene>
    <name evidence="2" type="ORF">D5F53_09835</name>
</gene>
<dbReference type="InterPro" id="IPR046348">
    <property type="entry name" value="SIS_dom_sf"/>
</dbReference>
<evidence type="ECO:0000259" key="1">
    <source>
        <dbReference type="PROSITE" id="PS51464"/>
    </source>
</evidence>
<proteinExistence type="predicted"/>
<dbReference type="InterPro" id="IPR050099">
    <property type="entry name" value="SIS_GmhA/DiaA_subfam"/>
</dbReference>
<dbReference type="GO" id="GO:0097367">
    <property type="term" value="F:carbohydrate derivative binding"/>
    <property type="evidence" value="ECO:0007669"/>
    <property type="project" value="InterPro"/>
</dbReference>
<feature type="domain" description="SIS" evidence="1">
    <location>
        <begin position="29"/>
        <end position="210"/>
    </location>
</feature>
<evidence type="ECO:0000313" key="2">
    <source>
        <dbReference type="EMBL" id="AYB43571.1"/>
    </source>
</evidence>
<dbReference type="GO" id="GO:1901135">
    <property type="term" value="P:carbohydrate derivative metabolic process"/>
    <property type="evidence" value="ECO:0007669"/>
    <property type="project" value="InterPro"/>
</dbReference>
<dbReference type="Gene3D" id="3.40.50.10490">
    <property type="entry name" value="Glucose-6-phosphate isomerase like protein, domain 1"/>
    <property type="match status" value="1"/>
</dbReference>
<dbReference type="CDD" id="cd05006">
    <property type="entry name" value="SIS_GmhA"/>
    <property type="match status" value="1"/>
</dbReference>
<dbReference type="EMBL" id="CP032412">
    <property type="protein sequence ID" value="AYB43571.1"/>
    <property type="molecule type" value="Genomic_DNA"/>
</dbReference>
<sequence length="210" mass="22647">MNAIMENMQSKYPELAGCAHDVLRAFEIIKSAFYKGNKLLICGNGGSASDSEHIVGELMKGFRMTRPVPLAFRRKLIEVDPEQGDYMADQLQGALPAISLVSQQGLISAFSNDVEPSMVYAQQVYGYGKPGDVLLGLSTSGNSVNVIRAVQVAKAAGMSSVVMTGKSGGVLKTISDVTIAVPWEETSDVQERHLPVYHALCLMLEEAFFA</sequence>
<evidence type="ECO:0000313" key="3">
    <source>
        <dbReference type="Proteomes" id="UP000266552"/>
    </source>
</evidence>
<dbReference type="InterPro" id="IPR001347">
    <property type="entry name" value="SIS_dom"/>
</dbReference>
<dbReference type="SUPFAM" id="SSF53697">
    <property type="entry name" value="SIS domain"/>
    <property type="match status" value="1"/>
</dbReference>
<dbReference type="Proteomes" id="UP000266552">
    <property type="component" value="Chromosome"/>
</dbReference>
<dbReference type="RefSeq" id="WP_119847525.1">
    <property type="nucleotide sequence ID" value="NZ_CP032412.1"/>
</dbReference>
<dbReference type="AlphaFoldDB" id="A0A385TJA0"/>
<organism evidence="2 3">
    <name type="scientific">Paenibacillus lautus</name>
    <name type="common">Bacillus lautus</name>
    <dbReference type="NCBI Taxonomy" id="1401"/>
    <lineage>
        <taxon>Bacteria</taxon>
        <taxon>Bacillati</taxon>
        <taxon>Bacillota</taxon>
        <taxon>Bacilli</taxon>
        <taxon>Bacillales</taxon>
        <taxon>Paenibacillaceae</taxon>
        <taxon>Paenibacillus</taxon>
    </lineage>
</organism>
<protein>
    <submittedName>
        <fullName evidence="2">SIS domain-containing protein</fullName>
    </submittedName>
</protein>
<dbReference type="InterPro" id="IPR035461">
    <property type="entry name" value="GmhA/DiaA"/>
</dbReference>
<dbReference type="PROSITE" id="PS51464">
    <property type="entry name" value="SIS"/>
    <property type="match status" value="1"/>
</dbReference>
<dbReference type="Pfam" id="PF13580">
    <property type="entry name" value="SIS_2"/>
    <property type="match status" value="1"/>
</dbReference>
<reference evidence="2 3" key="1">
    <citation type="submission" date="2018-09" db="EMBL/GenBank/DDBJ databases">
        <title>Genome Sequence of Paenibacillus lautus Strain E7593-69, Azo Dye-Degrading Bacteria, Isolated from Commercial Tattoo Inks.</title>
        <authorList>
            <person name="Nho S.W."/>
            <person name="Kim S.-J."/>
            <person name="Kweon O."/>
            <person name="Cerniglia C.E."/>
        </authorList>
    </citation>
    <scope>NUCLEOTIDE SEQUENCE [LARGE SCALE GENOMIC DNA]</scope>
    <source>
        <strain evidence="2 3">E7593-69</strain>
    </source>
</reference>
<name>A0A385TJA0_PAELA</name>
<keyword evidence="3" id="KW-1185">Reference proteome</keyword>
<dbReference type="PANTHER" id="PTHR30390">
    <property type="entry name" value="SEDOHEPTULOSE 7-PHOSPHATE ISOMERASE / DNAA INITIATOR-ASSOCIATING FACTOR FOR REPLICATION INITIATION"/>
    <property type="match status" value="1"/>
</dbReference>